<gene>
    <name evidence="3" type="ORF">DFQ06_0029</name>
    <name evidence="2" type="ORF">JCM19300_4565</name>
</gene>
<reference evidence="2 4" key="1">
    <citation type="journal article" date="2014" name="Genome Announc.">
        <title>Draft Genome Sequences of Marine Flavobacterium Algibacter lectus Strains SS8 and NR4.</title>
        <authorList>
            <person name="Takatani N."/>
            <person name="Nakanishi M."/>
            <person name="Meirelles P."/>
            <person name="Mino S."/>
            <person name="Suda W."/>
            <person name="Oshima K."/>
            <person name="Hattori M."/>
            <person name="Ohkuma M."/>
            <person name="Hosokawa M."/>
            <person name="Miyashita K."/>
            <person name="Thompson F.L."/>
            <person name="Niwa A."/>
            <person name="Sawabe T."/>
            <person name="Sawabe T."/>
        </authorList>
    </citation>
    <scope>NUCLEOTIDE SEQUENCE [LARGE SCALE GENOMIC DNA]</scope>
    <source>
        <strain evidence="2 4">JCM 19300</strain>
    </source>
</reference>
<dbReference type="InterPro" id="IPR011322">
    <property type="entry name" value="N-reg_PII-like_a/b"/>
</dbReference>
<accession>A0A4R8MLV8</accession>
<dbReference type="SUPFAM" id="SSF54913">
    <property type="entry name" value="GlnB-like"/>
    <property type="match status" value="1"/>
</dbReference>
<reference evidence="3 5" key="2">
    <citation type="submission" date="2019-03" db="EMBL/GenBank/DDBJ databases">
        <title>Genomic Encyclopedia of Type Strains, Phase III (KMG-III): the genomes of soil and plant-associated and newly described type strains.</title>
        <authorList>
            <person name="Whitman W."/>
        </authorList>
    </citation>
    <scope>NUCLEOTIDE SEQUENCE [LARGE SCALE GENOMIC DNA]</scope>
    <source>
        <strain evidence="3 5">CECT 8301</strain>
    </source>
</reference>
<dbReference type="InterPro" id="IPR003793">
    <property type="entry name" value="UPF0166"/>
</dbReference>
<dbReference type="Gene3D" id="3.30.70.120">
    <property type="match status" value="1"/>
</dbReference>
<evidence type="ECO:0000256" key="1">
    <source>
        <dbReference type="ARBA" id="ARBA00010554"/>
    </source>
</evidence>
<accession>A0A090VI96</accession>
<evidence type="ECO:0000313" key="5">
    <source>
        <dbReference type="Proteomes" id="UP000294824"/>
    </source>
</evidence>
<dbReference type="EMBL" id="SORL01000001">
    <property type="protein sequence ID" value="TDY65429.1"/>
    <property type="molecule type" value="Genomic_DNA"/>
</dbReference>
<dbReference type="EMBL" id="BBNQ01000019">
    <property type="protein sequence ID" value="GAL64470.1"/>
    <property type="molecule type" value="Genomic_DNA"/>
</dbReference>
<evidence type="ECO:0000313" key="2">
    <source>
        <dbReference type="EMBL" id="GAL64470.1"/>
    </source>
</evidence>
<dbReference type="OrthoDB" id="954468at2"/>
<dbReference type="AlphaFoldDB" id="A0A090VI96"/>
<proteinExistence type="inferred from homology"/>
<dbReference type="Proteomes" id="UP000029644">
    <property type="component" value="Unassembled WGS sequence"/>
</dbReference>
<dbReference type="Pfam" id="PF02641">
    <property type="entry name" value="DUF190"/>
    <property type="match status" value="1"/>
</dbReference>
<comment type="caution">
    <text evidence="2">The sequence shown here is derived from an EMBL/GenBank/DDBJ whole genome shotgun (WGS) entry which is preliminary data.</text>
</comment>
<dbReference type="Proteomes" id="UP000294824">
    <property type="component" value="Unassembled WGS sequence"/>
</dbReference>
<evidence type="ECO:0000313" key="4">
    <source>
        <dbReference type="Proteomes" id="UP000029644"/>
    </source>
</evidence>
<evidence type="ECO:0000313" key="3">
    <source>
        <dbReference type="EMBL" id="TDY65429.1"/>
    </source>
</evidence>
<sequence>MTDLITIRIYFEYGQKINNQSFWKKMYASDFSTELIKRAKTFGLEQVLHLNVSKGYLNNQKVNWGISEIRHSKHPHLIEIVDSESRINQFLDEQKAFLQDTKVFVVKNEVLIK</sequence>
<protein>
    <submittedName>
        <fullName evidence="3">Uncharacterized protein DUF190</fullName>
    </submittedName>
</protein>
<dbReference type="RefSeq" id="WP_042506297.1">
    <property type="nucleotide sequence ID" value="NZ_BBNQ01000019.1"/>
</dbReference>
<keyword evidence="5" id="KW-1185">Reference proteome</keyword>
<comment type="similarity">
    <text evidence="1">Belongs to the UPF0166 family.</text>
</comment>
<organism evidence="2 4">
    <name type="scientific">Algibacter lectus</name>
    <dbReference type="NCBI Taxonomy" id="221126"/>
    <lineage>
        <taxon>Bacteria</taxon>
        <taxon>Pseudomonadati</taxon>
        <taxon>Bacteroidota</taxon>
        <taxon>Flavobacteriia</taxon>
        <taxon>Flavobacteriales</taxon>
        <taxon>Flavobacteriaceae</taxon>
        <taxon>Algibacter</taxon>
    </lineage>
</organism>
<dbReference type="InterPro" id="IPR015867">
    <property type="entry name" value="N-reg_PII/ATP_PRibTrfase_C"/>
</dbReference>
<name>A0A090VI96_9FLAO</name>